<dbReference type="EMBL" id="JAGGLU010000005">
    <property type="protein sequence ID" value="MBP2057909.1"/>
    <property type="molecule type" value="Genomic_DNA"/>
</dbReference>
<reference evidence="1 2" key="1">
    <citation type="submission" date="2021-03" db="EMBL/GenBank/DDBJ databases">
        <title>Genomic Encyclopedia of Type Strains, Phase IV (KMG-IV): sequencing the most valuable type-strain genomes for metagenomic binning, comparative biology and taxonomic classification.</title>
        <authorList>
            <person name="Goeker M."/>
        </authorList>
    </citation>
    <scope>NUCLEOTIDE SEQUENCE [LARGE SCALE GENOMIC DNA]</scope>
    <source>
        <strain evidence="1 2">DSM 101872</strain>
    </source>
</reference>
<sequence>MNWGITINGELYIRYSEKISNTQQLYETVLKLNPTLLKNKEFVLPMTLTDTSYIESSSTPTFNPDGSVTWTGHNYTYYKTINSGTRITLVGYNKNDNNGFWIGVKIPGDNTVYGKDISTSDFLRIIGK</sequence>
<dbReference type="Proteomes" id="UP001519292">
    <property type="component" value="Unassembled WGS sequence"/>
</dbReference>
<gene>
    <name evidence="1" type="ORF">J2Z60_001084</name>
</gene>
<evidence type="ECO:0000313" key="2">
    <source>
        <dbReference type="Proteomes" id="UP001519292"/>
    </source>
</evidence>
<keyword evidence="2" id="KW-1185">Reference proteome</keyword>
<organism evidence="1 2">
    <name type="scientific">Lactobacillus colini</name>
    <dbReference type="NCBI Taxonomy" id="1819254"/>
    <lineage>
        <taxon>Bacteria</taxon>
        <taxon>Bacillati</taxon>
        <taxon>Bacillota</taxon>
        <taxon>Bacilli</taxon>
        <taxon>Lactobacillales</taxon>
        <taxon>Lactobacillaceae</taxon>
        <taxon>Lactobacillus</taxon>
    </lineage>
</organism>
<accession>A0ABS4MDY8</accession>
<protein>
    <submittedName>
        <fullName evidence="1">Uncharacterized protein</fullName>
    </submittedName>
</protein>
<comment type="caution">
    <text evidence="1">The sequence shown here is derived from an EMBL/GenBank/DDBJ whole genome shotgun (WGS) entry which is preliminary data.</text>
</comment>
<dbReference type="RefSeq" id="WP_209686654.1">
    <property type="nucleotide sequence ID" value="NZ_JAGGLU010000005.1"/>
</dbReference>
<name>A0ABS4MDY8_9LACO</name>
<evidence type="ECO:0000313" key="1">
    <source>
        <dbReference type="EMBL" id="MBP2057909.1"/>
    </source>
</evidence>
<proteinExistence type="predicted"/>